<dbReference type="RefSeq" id="WP_003080324.1">
    <property type="nucleotide sequence ID" value="NZ_AEUW02000001.1"/>
</dbReference>
<feature type="coiled-coil region" evidence="1">
    <location>
        <begin position="2"/>
        <end position="108"/>
    </location>
</feature>
<sequence>MVREISRKVDHLEAVIKKYKAELDTLEDDYNFQRRQLEEAAFDLDDLNRSLNDYYEETYEEVAADLRQQEEDTSEAFMVLNNLIAEYMDATELSYQKERQHLDDKQEELFQAYQKERIGTEDAIDDCLAQRKRLLAF</sequence>
<evidence type="ECO:0000313" key="3">
    <source>
        <dbReference type="Proteomes" id="UP000003573"/>
    </source>
</evidence>
<keyword evidence="1" id="KW-0175">Coiled coil</keyword>
<proteinExistence type="predicted"/>
<dbReference type="OrthoDB" id="9940925at2"/>
<dbReference type="AlphaFoldDB" id="G5JV93"/>
<evidence type="ECO:0000256" key="1">
    <source>
        <dbReference type="SAM" id="Coils"/>
    </source>
</evidence>
<protein>
    <submittedName>
        <fullName evidence="2">Uncharacterized protein</fullName>
    </submittedName>
</protein>
<dbReference type="Proteomes" id="UP000003573">
    <property type="component" value="Unassembled WGS sequence"/>
</dbReference>
<keyword evidence="3" id="KW-1185">Reference proteome</keyword>
<evidence type="ECO:0000313" key="2">
    <source>
        <dbReference type="EMBL" id="EHJ52358.1"/>
    </source>
</evidence>
<name>G5JV93_9STRE</name>
<organism evidence="2 3">
    <name type="scientific">Streptococcus macacae NCTC 11558</name>
    <dbReference type="NCBI Taxonomy" id="764298"/>
    <lineage>
        <taxon>Bacteria</taxon>
        <taxon>Bacillati</taxon>
        <taxon>Bacillota</taxon>
        <taxon>Bacilli</taxon>
        <taxon>Lactobacillales</taxon>
        <taxon>Streptococcaceae</taxon>
        <taxon>Streptococcus</taxon>
    </lineage>
</organism>
<dbReference type="STRING" id="764298.STRMA_1805"/>
<comment type="caution">
    <text evidence="2">The sequence shown here is derived from an EMBL/GenBank/DDBJ whole genome shotgun (WGS) entry which is preliminary data.</text>
</comment>
<reference evidence="2 3" key="1">
    <citation type="journal article" date="2014" name="Int. J. Syst. Evol. Microbiol.">
        <title>Phylogenomics and the dynamic genome evolution of the genus Streptococcus.</title>
        <authorList>
            <consortium name="The Broad Institute Genome Sequencing Platform"/>
            <person name="Richards V.P."/>
            <person name="Palmer S.R."/>
            <person name="Pavinski Bitar P.D."/>
            <person name="Qin X."/>
            <person name="Weinstock G.M."/>
            <person name="Highlander S.K."/>
            <person name="Town C.D."/>
            <person name="Burne R.A."/>
            <person name="Stanhope M.J."/>
        </authorList>
    </citation>
    <scope>NUCLEOTIDE SEQUENCE [LARGE SCALE GENOMIC DNA]</scope>
    <source>
        <strain evidence="2 3">NCTC 11558</strain>
    </source>
</reference>
<gene>
    <name evidence="2" type="ORF">STRMA_1805</name>
</gene>
<accession>G5JV93</accession>
<dbReference type="EMBL" id="AEUW02000001">
    <property type="protein sequence ID" value="EHJ52358.1"/>
    <property type="molecule type" value="Genomic_DNA"/>
</dbReference>